<dbReference type="InterPro" id="IPR036420">
    <property type="entry name" value="BRCT_dom_sf"/>
</dbReference>
<sequence length="658" mass="75595">MSKPFNNLKFCSTSVPSEIRSDIVTKIKALGGTHVSHLMSDVNVLIVGNRSTEKYIFSVAHRADIKFIKPSQILKIHEKWLNNEDKKNGEVLNIDNYLLPIFDNYTICLSRISTDVHIDQKQKAELVQFIEENGGSVTDSLTKVHSCIITNCKAGKRYESAKGWRVPVIHPLWILDSLKRKAALEFKYYDIDLVSDSGNIGEGSCHVWKELKKSMKSKRKLGIDDVEWTNEQIKKNPKIWNSIMNEVKLERVSKKIKEDSWDDNDDNILDTSKDKYDVEIQKSSKILDSLAPKQAVFKSLTFKIKFFGHSEKRILSKVIESHAGTVIDDDDDESDASLTIIPYNYLIDDLNAKYIALLKDNKLVTEWYIERSLHYKESKLDTWSKPFYKKLRRLDSPLLISISGFLGIELLHIKKVIELLKGQLNLSEHLNEDTDILIVNLDIITFKQDLELSEKYPDLFMPIPKEQVQAVSLNSLRKKMRYAKSKSIPLVSISFIFDFFKNQENIFPNINNRDWCIYCPKLETIKPILKDFIEVGDSGSKQVQQETSERLSKSIQQASTSSMLPKIPSPIRNKRKENGRLIGRAEVSHFDSILRKPSSTVASSVDDPFNDEEDNLKQTQIKYMAVPPKNISSKDHKENAIRKRTTRAGYKEAMNIFD</sequence>
<proteinExistence type="predicted"/>
<keyword evidence="1" id="KW-0677">Repeat</keyword>
<gene>
    <name evidence="4" type="ORF">WICMUC_001163</name>
</gene>
<feature type="domain" description="BRCT" evidence="3">
    <location>
        <begin position="97"/>
        <end position="191"/>
    </location>
</feature>
<evidence type="ECO:0000313" key="5">
    <source>
        <dbReference type="Proteomes" id="UP000769528"/>
    </source>
</evidence>
<reference evidence="4" key="2">
    <citation type="submission" date="2021-01" db="EMBL/GenBank/DDBJ databases">
        <authorList>
            <person name="Schikora-Tamarit M.A."/>
        </authorList>
    </citation>
    <scope>NUCLEOTIDE SEQUENCE</scope>
    <source>
        <strain evidence="4">CBS6341</strain>
    </source>
</reference>
<reference evidence="4" key="1">
    <citation type="journal article" date="2021" name="Open Biol.">
        <title>Shared evolutionary footprints suggest mitochondrial oxidative damage underlies multiple complex I losses in fungi.</title>
        <authorList>
            <person name="Schikora-Tamarit M.A."/>
            <person name="Marcet-Houben M."/>
            <person name="Nosek J."/>
            <person name="Gabaldon T."/>
        </authorList>
    </citation>
    <scope>NUCLEOTIDE SEQUENCE</scope>
    <source>
        <strain evidence="4">CBS6341</strain>
    </source>
</reference>
<evidence type="ECO:0000256" key="2">
    <source>
        <dbReference type="SAM" id="MobiDB-lite"/>
    </source>
</evidence>
<evidence type="ECO:0000256" key="1">
    <source>
        <dbReference type="ARBA" id="ARBA00022737"/>
    </source>
</evidence>
<keyword evidence="5" id="KW-1185">Reference proteome</keyword>
<dbReference type="OrthoDB" id="251770at2759"/>
<feature type="region of interest" description="Disordered" evidence="2">
    <location>
        <begin position="555"/>
        <end position="574"/>
    </location>
</feature>
<dbReference type="PANTHER" id="PTHR13561">
    <property type="entry name" value="DNA REPLICATION REGULATOR DPB11-RELATED"/>
    <property type="match status" value="1"/>
</dbReference>
<dbReference type="Proteomes" id="UP000769528">
    <property type="component" value="Unassembled WGS sequence"/>
</dbReference>
<dbReference type="PANTHER" id="PTHR13561:SF20">
    <property type="entry name" value="DNA TOPOISOMERASE 2-BINDING PROTEIN 1"/>
    <property type="match status" value="1"/>
</dbReference>
<feature type="domain" description="BRCT" evidence="3">
    <location>
        <begin position="1"/>
        <end position="99"/>
    </location>
</feature>
<dbReference type="Gene3D" id="3.40.50.10190">
    <property type="entry name" value="BRCT domain"/>
    <property type="match status" value="4"/>
</dbReference>
<protein>
    <recommendedName>
        <fullName evidence="3">BRCT domain-containing protein</fullName>
    </recommendedName>
</protein>
<dbReference type="PROSITE" id="PS50172">
    <property type="entry name" value="BRCT"/>
    <property type="match status" value="2"/>
</dbReference>
<dbReference type="AlphaFoldDB" id="A0A9P8PX15"/>
<dbReference type="GO" id="GO:0007095">
    <property type="term" value="P:mitotic G2 DNA damage checkpoint signaling"/>
    <property type="evidence" value="ECO:0007669"/>
    <property type="project" value="TreeGrafter"/>
</dbReference>
<dbReference type="SUPFAM" id="SSF52113">
    <property type="entry name" value="BRCT domain"/>
    <property type="match status" value="2"/>
</dbReference>
<evidence type="ECO:0000313" key="4">
    <source>
        <dbReference type="EMBL" id="KAH3679152.1"/>
    </source>
</evidence>
<dbReference type="GO" id="GO:0033314">
    <property type="term" value="P:mitotic DNA replication checkpoint signaling"/>
    <property type="evidence" value="ECO:0007669"/>
    <property type="project" value="TreeGrafter"/>
</dbReference>
<comment type="caution">
    <text evidence="4">The sequence shown here is derived from an EMBL/GenBank/DDBJ whole genome shotgun (WGS) entry which is preliminary data.</text>
</comment>
<organism evidence="4 5">
    <name type="scientific">Wickerhamomyces mucosus</name>
    <dbReference type="NCBI Taxonomy" id="1378264"/>
    <lineage>
        <taxon>Eukaryota</taxon>
        <taxon>Fungi</taxon>
        <taxon>Dikarya</taxon>
        <taxon>Ascomycota</taxon>
        <taxon>Saccharomycotina</taxon>
        <taxon>Saccharomycetes</taxon>
        <taxon>Phaffomycetales</taxon>
        <taxon>Wickerhamomycetaceae</taxon>
        <taxon>Wickerhamomyces</taxon>
    </lineage>
</organism>
<dbReference type="SMART" id="SM00292">
    <property type="entry name" value="BRCT"/>
    <property type="match status" value="4"/>
</dbReference>
<dbReference type="InterPro" id="IPR001357">
    <property type="entry name" value="BRCT_dom"/>
</dbReference>
<name>A0A9P8PX15_9ASCO</name>
<dbReference type="Pfam" id="PF00533">
    <property type="entry name" value="BRCT"/>
    <property type="match status" value="2"/>
</dbReference>
<dbReference type="EMBL" id="JAEUBF010000389">
    <property type="protein sequence ID" value="KAH3679152.1"/>
    <property type="molecule type" value="Genomic_DNA"/>
</dbReference>
<accession>A0A9P8PX15</accession>
<evidence type="ECO:0000259" key="3">
    <source>
        <dbReference type="PROSITE" id="PS50172"/>
    </source>
</evidence>
<dbReference type="GO" id="GO:0006270">
    <property type="term" value="P:DNA replication initiation"/>
    <property type="evidence" value="ECO:0007669"/>
    <property type="project" value="TreeGrafter"/>
</dbReference>